<proteinExistence type="predicted"/>
<feature type="transmembrane region" description="Helical" evidence="1">
    <location>
        <begin position="35"/>
        <end position="66"/>
    </location>
</feature>
<reference evidence="2" key="1">
    <citation type="submission" date="2021-05" db="EMBL/GenBank/DDBJ databases">
        <authorList>
            <person name="Pietrasiak N."/>
            <person name="Ward R."/>
            <person name="Stajich J.E."/>
            <person name="Kurbessoian T."/>
        </authorList>
    </citation>
    <scope>NUCLEOTIDE SEQUENCE</scope>
    <source>
        <strain evidence="2">GSE-TBD4-15B</strain>
    </source>
</reference>
<keyword evidence="1" id="KW-1133">Transmembrane helix</keyword>
<dbReference type="Proteomes" id="UP000707356">
    <property type="component" value="Unassembled WGS sequence"/>
</dbReference>
<gene>
    <name evidence="2" type="ORF">KME07_13215</name>
</gene>
<accession>A0A951U543</accession>
<comment type="caution">
    <text evidence="2">The sequence shown here is derived from an EMBL/GenBank/DDBJ whole genome shotgun (WGS) entry which is preliminary data.</text>
</comment>
<keyword evidence="1" id="KW-0812">Transmembrane</keyword>
<keyword evidence="1" id="KW-0472">Membrane</keyword>
<evidence type="ECO:0000256" key="1">
    <source>
        <dbReference type="SAM" id="Phobius"/>
    </source>
</evidence>
<dbReference type="EMBL" id="JAHHHV010000067">
    <property type="protein sequence ID" value="MBW4466378.1"/>
    <property type="molecule type" value="Genomic_DNA"/>
</dbReference>
<protein>
    <submittedName>
        <fullName evidence="2">Uncharacterized protein</fullName>
    </submittedName>
</protein>
<evidence type="ECO:0000313" key="3">
    <source>
        <dbReference type="Proteomes" id="UP000707356"/>
    </source>
</evidence>
<organism evidence="2 3">
    <name type="scientific">Pegethrix bostrychoides GSE-TBD4-15B</name>
    <dbReference type="NCBI Taxonomy" id="2839662"/>
    <lineage>
        <taxon>Bacteria</taxon>
        <taxon>Bacillati</taxon>
        <taxon>Cyanobacteriota</taxon>
        <taxon>Cyanophyceae</taxon>
        <taxon>Oculatellales</taxon>
        <taxon>Oculatellaceae</taxon>
        <taxon>Pegethrix</taxon>
    </lineage>
</organism>
<name>A0A951U543_9CYAN</name>
<evidence type="ECO:0000313" key="2">
    <source>
        <dbReference type="EMBL" id="MBW4466378.1"/>
    </source>
</evidence>
<reference evidence="2" key="2">
    <citation type="journal article" date="2022" name="Microbiol. Resour. Announc.">
        <title>Metagenome Sequencing to Explore Phylogenomics of Terrestrial Cyanobacteria.</title>
        <authorList>
            <person name="Ward R.D."/>
            <person name="Stajich J.E."/>
            <person name="Johansen J.R."/>
            <person name="Huntemann M."/>
            <person name="Clum A."/>
            <person name="Foster B."/>
            <person name="Foster B."/>
            <person name="Roux S."/>
            <person name="Palaniappan K."/>
            <person name="Varghese N."/>
            <person name="Mukherjee S."/>
            <person name="Reddy T.B.K."/>
            <person name="Daum C."/>
            <person name="Copeland A."/>
            <person name="Chen I.A."/>
            <person name="Ivanova N.N."/>
            <person name="Kyrpides N.C."/>
            <person name="Shapiro N."/>
            <person name="Eloe-Fadrosh E.A."/>
            <person name="Pietrasiak N."/>
        </authorList>
    </citation>
    <scope>NUCLEOTIDE SEQUENCE</scope>
    <source>
        <strain evidence="2">GSE-TBD4-15B</strain>
    </source>
</reference>
<sequence>MRPGSCWSRLWLLLPDAVKKDLQAARADLNTAARVWLWSLLFIGWTALGAWWAAPVGILSAVFAYYSWALDAARTYGELIEAAFDLHRHLLYQSQR</sequence>
<dbReference type="AlphaFoldDB" id="A0A951U543"/>